<evidence type="ECO:0000313" key="1">
    <source>
        <dbReference type="EMBL" id="GIX65635.1"/>
    </source>
</evidence>
<dbReference type="EMBL" id="BPLF01000005">
    <property type="protein sequence ID" value="GIX65635.1"/>
    <property type="molecule type" value="Genomic_DNA"/>
</dbReference>
<dbReference type="RefSeq" id="XP_067717704.1">
    <property type="nucleotide sequence ID" value="XM_067861603.1"/>
</dbReference>
<sequence length="200" mass="22352">MMKFLSPREKESDSASVFSHQAKLLLAEAVKCTVKDVNDMLHHHDICKTDRTWYFRRIVLGRHLPTSYEEREHLSYQRPIAREASRLFPETESLEAAKLKEMRDAIHYRRPPCVPLLSFTCDAAPKHGRGSDVLLAGKINGALASIPSVVYISAPMCWGLKATRPRFCKISEAVPIPTGTPSISGCSRSRFSCARVGIIG</sequence>
<name>A0AAV4M0A7_BABCB</name>
<evidence type="ECO:0000313" key="2">
    <source>
        <dbReference type="Proteomes" id="UP001497744"/>
    </source>
</evidence>
<proteinExistence type="predicted"/>
<dbReference type="GeneID" id="94197116"/>
<protein>
    <submittedName>
        <fullName evidence="1">Uncharacterized protein</fullName>
    </submittedName>
</protein>
<dbReference type="Proteomes" id="UP001497744">
    <property type="component" value="Unassembled WGS sequence"/>
</dbReference>
<dbReference type="AlphaFoldDB" id="A0AAV4M0A7"/>
<organism evidence="1 2">
    <name type="scientific">Babesia caballi</name>
    <dbReference type="NCBI Taxonomy" id="5871"/>
    <lineage>
        <taxon>Eukaryota</taxon>
        <taxon>Sar</taxon>
        <taxon>Alveolata</taxon>
        <taxon>Apicomplexa</taxon>
        <taxon>Aconoidasida</taxon>
        <taxon>Piroplasmida</taxon>
        <taxon>Babesiidae</taxon>
        <taxon>Babesia</taxon>
    </lineage>
</organism>
<gene>
    <name evidence="1" type="ORF">BcabD6B2_50700</name>
</gene>
<reference evidence="1 2" key="1">
    <citation type="submission" date="2021-06" db="EMBL/GenBank/DDBJ databases">
        <title>Genome sequence of Babesia caballi.</title>
        <authorList>
            <person name="Yamagishi J."/>
            <person name="Kidaka T."/>
            <person name="Ochi A."/>
        </authorList>
    </citation>
    <scope>NUCLEOTIDE SEQUENCE [LARGE SCALE GENOMIC DNA]</scope>
    <source>
        <strain evidence="1">USDA-D6B2</strain>
    </source>
</reference>
<accession>A0AAV4M0A7</accession>
<comment type="caution">
    <text evidence="1">The sequence shown here is derived from an EMBL/GenBank/DDBJ whole genome shotgun (WGS) entry which is preliminary data.</text>
</comment>
<keyword evidence="2" id="KW-1185">Reference proteome</keyword>